<evidence type="ECO:0000256" key="4">
    <source>
        <dbReference type="SAM" id="MobiDB-lite"/>
    </source>
</evidence>
<evidence type="ECO:0000256" key="2">
    <source>
        <dbReference type="ARBA" id="ARBA00009937"/>
    </source>
</evidence>
<dbReference type="PANTHER" id="PTHR33669">
    <property type="entry name" value="PROTEIN NEGATIVE REGULATOR OF RESISTANCE"/>
    <property type="match status" value="1"/>
</dbReference>
<dbReference type="PANTHER" id="PTHR33669:SF1">
    <property type="entry name" value="PROTEIN NIM1-INTERACTING 1"/>
    <property type="match status" value="1"/>
</dbReference>
<dbReference type="AlphaFoldDB" id="A0AA88DEI5"/>
<protein>
    <submittedName>
        <fullName evidence="5">Uncharacterized protein</fullName>
    </submittedName>
</protein>
<accession>A0AA88DEI5</accession>
<dbReference type="Proteomes" id="UP001187192">
    <property type="component" value="Unassembled WGS sequence"/>
</dbReference>
<proteinExistence type="inferred from homology"/>
<comment type="similarity">
    <text evidence="2">Belongs to the NPR1-interactor family.</text>
</comment>
<keyword evidence="6" id="KW-1185">Reference proteome</keyword>
<sequence>MVHDEESSQAHLAQSAFGIFAMEDGREKAVNLFGENEDQKKQDVEEEGKVEKFFELIKNLREARNRLLSRPEMAEKTTIVNDDDDDDDGDEDEEKEVLVSEANQNIKKKKKKKKKNKKRKRRDTKSSWVPSFEKEDFTEEVEFRGTPSIFPAPCNGTHERHVKDGTNLDLNLTL</sequence>
<gene>
    <name evidence="5" type="ORF">TIFTF001_021385</name>
</gene>
<dbReference type="Pfam" id="PF15699">
    <property type="entry name" value="NPR1_interact"/>
    <property type="match status" value="1"/>
</dbReference>
<evidence type="ECO:0000256" key="1">
    <source>
        <dbReference type="ARBA" id="ARBA00004123"/>
    </source>
</evidence>
<feature type="region of interest" description="Disordered" evidence="4">
    <location>
        <begin position="65"/>
        <end position="131"/>
    </location>
</feature>
<dbReference type="GO" id="GO:0010112">
    <property type="term" value="P:regulation of systemic acquired resistance"/>
    <property type="evidence" value="ECO:0007669"/>
    <property type="project" value="InterPro"/>
</dbReference>
<dbReference type="InterPro" id="IPR031425">
    <property type="entry name" value="NPR1/NH1-interacting"/>
</dbReference>
<dbReference type="GO" id="GO:0005634">
    <property type="term" value="C:nucleus"/>
    <property type="evidence" value="ECO:0007669"/>
    <property type="project" value="UniProtKB-SubCell"/>
</dbReference>
<evidence type="ECO:0000256" key="3">
    <source>
        <dbReference type="ARBA" id="ARBA00023242"/>
    </source>
</evidence>
<evidence type="ECO:0000313" key="6">
    <source>
        <dbReference type="Proteomes" id="UP001187192"/>
    </source>
</evidence>
<keyword evidence="3" id="KW-0539">Nucleus</keyword>
<feature type="compositionally biased region" description="Acidic residues" evidence="4">
    <location>
        <begin position="81"/>
        <end position="95"/>
    </location>
</feature>
<comment type="caution">
    <text evidence="5">The sequence shown here is derived from an EMBL/GenBank/DDBJ whole genome shotgun (WGS) entry which is preliminary data.</text>
</comment>
<comment type="subcellular location">
    <subcellularLocation>
        <location evidence="1">Nucleus</location>
    </subcellularLocation>
</comment>
<feature type="compositionally biased region" description="Basic and acidic residues" evidence="4">
    <location>
        <begin position="157"/>
        <end position="166"/>
    </location>
</feature>
<feature type="compositionally biased region" description="Basic residues" evidence="4">
    <location>
        <begin position="106"/>
        <end position="123"/>
    </location>
</feature>
<organism evidence="5 6">
    <name type="scientific">Ficus carica</name>
    <name type="common">Common fig</name>
    <dbReference type="NCBI Taxonomy" id="3494"/>
    <lineage>
        <taxon>Eukaryota</taxon>
        <taxon>Viridiplantae</taxon>
        <taxon>Streptophyta</taxon>
        <taxon>Embryophyta</taxon>
        <taxon>Tracheophyta</taxon>
        <taxon>Spermatophyta</taxon>
        <taxon>Magnoliopsida</taxon>
        <taxon>eudicotyledons</taxon>
        <taxon>Gunneridae</taxon>
        <taxon>Pentapetalae</taxon>
        <taxon>rosids</taxon>
        <taxon>fabids</taxon>
        <taxon>Rosales</taxon>
        <taxon>Moraceae</taxon>
        <taxon>Ficeae</taxon>
        <taxon>Ficus</taxon>
    </lineage>
</organism>
<dbReference type="EMBL" id="BTGU01000041">
    <property type="protein sequence ID" value="GMN52242.1"/>
    <property type="molecule type" value="Genomic_DNA"/>
</dbReference>
<reference evidence="5" key="1">
    <citation type="submission" date="2023-07" db="EMBL/GenBank/DDBJ databases">
        <title>draft genome sequence of fig (Ficus carica).</title>
        <authorList>
            <person name="Takahashi T."/>
            <person name="Nishimura K."/>
        </authorList>
    </citation>
    <scope>NUCLEOTIDE SEQUENCE</scope>
</reference>
<evidence type="ECO:0000313" key="5">
    <source>
        <dbReference type="EMBL" id="GMN52242.1"/>
    </source>
</evidence>
<feature type="region of interest" description="Disordered" evidence="4">
    <location>
        <begin position="146"/>
        <end position="174"/>
    </location>
</feature>
<name>A0AA88DEI5_FICCA</name>